<keyword evidence="3 5" id="KW-1133">Transmembrane helix</keyword>
<evidence type="ECO:0000313" key="7">
    <source>
        <dbReference type="EMBL" id="HCO23779.1"/>
    </source>
</evidence>
<dbReference type="InterPro" id="IPR011020">
    <property type="entry name" value="HTTM-like"/>
</dbReference>
<dbReference type="AlphaFoldDB" id="A0A3D3R4U7"/>
<dbReference type="RefSeq" id="WP_154934905.1">
    <property type="nucleotide sequence ID" value="NZ_CAXBMG010000035.1"/>
</dbReference>
<protein>
    <recommendedName>
        <fullName evidence="6">HTTM-like domain-containing protein</fullName>
    </recommendedName>
</protein>
<evidence type="ECO:0000256" key="5">
    <source>
        <dbReference type="SAM" id="Phobius"/>
    </source>
</evidence>
<dbReference type="Pfam" id="PF05090">
    <property type="entry name" value="HTTM"/>
    <property type="match status" value="1"/>
</dbReference>
<feature type="transmembrane region" description="Helical" evidence="5">
    <location>
        <begin position="133"/>
        <end position="156"/>
    </location>
</feature>
<evidence type="ECO:0000256" key="1">
    <source>
        <dbReference type="ARBA" id="ARBA00004127"/>
    </source>
</evidence>
<organism evidence="7 8">
    <name type="scientific">Gimesia maris</name>
    <dbReference type="NCBI Taxonomy" id="122"/>
    <lineage>
        <taxon>Bacteria</taxon>
        <taxon>Pseudomonadati</taxon>
        <taxon>Planctomycetota</taxon>
        <taxon>Planctomycetia</taxon>
        <taxon>Planctomycetales</taxon>
        <taxon>Planctomycetaceae</taxon>
        <taxon>Gimesia</taxon>
    </lineage>
</organism>
<feature type="transmembrane region" description="Helical" evidence="5">
    <location>
        <begin position="27"/>
        <end position="52"/>
    </location>
</feature>
<evidence type="ECO:0000259" key="6">
    <source>
        <dbReference type="SMART" id="SM00752"/>
    </source>
</evidence>
<accession>A0A3D3R4U7</accession>
<feature type="transmembrane region" description="Helical" evidence="5">
    <location>
        <begin position="231"/>
        <end position="254"/>
    </location>
</feature>
<feature type="domain" description="HTTM-like" evidence="6">
    <location>
        <begin position="23"/>
        <end position="299"/>
    </location>
</feature>
<comment type="subcellular location">
    <subcellularLocation>
        <location evidence="1">Endomembrane system</location>
        <topology evidence="1">Multi-pass membrane protein</topology>
    </subcellularLocation>
</comment>
<evidence type="ECO:0000256" key="3">
    <source>
        <dbReference type="ARBA" id="ARBA00022989"/>
    </source>
</evidence>
<feature type="transmembrane region" description="Helical" evidence="5">
    <location>
        <begin position="72"/>
        <end position="96"/>
    </location>
</feature>
<reference evidence="7 8" key="1">
    <citation type="journal article" date="2018" name="Nat. Biotechnol.">
        <title>A standardized bacterial taxonomy based on genome phylogeny substantially revises the tree of life.</title>
        <authorList>
            <person name="Parks D.H."/>
            <person name="Chuvochina M."/>
            <person name="Waite D.W."/>
            <person name="Rinke C."/>
            <person name="Skarshewski A."/>
            <person name="Chaumeil P.A."/>
            <person name="Hugenholtz P."/>
        </authorList>
    </citation>
    <scope>NUCLEOTIDE SEQUENCE [LARGE SCALE GENOMIC DNA]</scope>
    <source>
        <strain evidence="7">UBA9375</strain>
    </source>
</reference>
<dbReference type="InterPro" id="IPR052964">
    <property type="entry name" value="Sporulation_signal_mat"/>
</dbReference>
<evidence type="ECO:0000256" key="4">
    <source>
        <dbReference type="ARBA" id="ARBA00023136"/>
    </source>
</evidence>
<dbReference type="SMART" id="SM00752">
    <property type="entry name" value="HTTM"/>
    <property type="match status" value="1"/>
</dbReference>
<name>A0A3D3R4U7_9PLAN</name>
<dbReference type="GO" id="GO:0012505">
    <property type="term" value="C:endomembrane system"/>
    <property type="evidence" value="ECO:0007669"/>
    <property type="project" value="UniProtKB-SubCell"/>
</dbReference>
<evidence type="ECO:0000313" key="8">
    <source>
        <dbReference type="Proteomes" id="UP000263642"/>
    </source>
</evidence>
<keyword evidence="2 5" id="KW-0812">Transmembrane</keyword>
<proteinExistence type="predicted"/>
<dbReference type="EMBL" id="DQAY01000069">
    <property type="protein sequence ID" value="HCO23779.1"/>
    <property type="molecule type" value="Genomic_DNA"/>
</dbReference>
<dbReference type="PANTHER" id="PTHR39535">
    <property type="entry name" value="SPORULATION-DELAYING PROTEIN SDPB"/>
    <property type="match status" value="1"/>
</dbReference>
<keyword evidence="4 5" id="KW-0472">Membrane</keyword>
<sequence>MDAPGFISNSNHSFRDRFQNFFFAKEVPYGLAIVRMLLPMILLGTVCTRWSYSRELFSADGAPAPLADIFQYYNYLPVLPGTVVVGLFAALGFFLFCSSIGWMTRFSLIASTILYTYFCCMDCISMATKYSVIATHAMFLLSLSHCGAIWSVDSWLKGRQQKQMWPRYTQYELPRFEIWPQRLMQILICLVYFGAAITKMHTPGYLEGDQISYWAMSRYNNPHPVGELMTLYPILLSIMSYVAMIWEIAFVFVVWRKWGRIIAIAMGTSFHIGTSFSLGLYIFPMVSIAIYFCFLNTGDVQWISARFRRMYRKGGWIYQLTTEFRQLVERLRPRSLAAWKSPAAWTTGIVAVLVLSIYVEHQQDLYGLRRAEGKMTLHEVDPELVAEMMGPEQVMRVKDKFLSVDVGTQLAGGWIIDRKQEFKAGEMILVQCALNPPHEDIWIDCHFCEETGRIVQRTGQIAPRENMRATFQIYPPEILEPGNYYVSIKSKGKEVMRRSITLLPKLSPLAN</sequence>
<gene>
    <name evidence="7" type="ORF">DIT97_12255</name>
</gene>
<dbReference type="InterPro" id="IPR053934">
    <property type="entry name" value="HTTM_dom"/>
</dbReference>
<evidence type="ECO:0000256" key="2">
    <source>
        <dbReference type="ARBA" id="ARBA00022692"/>
    </source>
</evidence>
<comment type="caution">
    <text evidence="7">The sequence shown here is derived from an EMBL/GenBank/DDBJ whole genome shotgun (WGS) entry which is preliminary data.</text>
</comment>
<dbReference type="Proteomes" id="UP000263642">
    <property type="component" value="Unassembled WGS sequence"/>
</dbReference>
<dbReference type="PANTHER" id="PTHR39535:SF2">
    <property type="entry name" value="HTTM DOMAIN-CONTAINING PROTEIN"/>
    <property type="match status" value="1"/>
</dbReference>